<organism evidence="7 8">
    <name type="scientific">Magnusiomyces paraingens</name>
    <dbReference type="NCBI Taxonomy" id="2606893"/>
    <lineage>
        <taxon>Eukaryota</taxon>
        <taxon>Fungi</taxon>
        <taxon>Dikarya</taxon>
        <taxon>Ascomycota</taxon>
        <taxon>Saccharomycotina</taxon>
        <taxon>Dipodascomycetes</taxon>
        <taxon>Dipodascales</taxon>
        <taxon>Dipodascaceae</taxon>
        <taxon>Magnusiomyces</taxon>
    </lineage>
</organism>
<dbReference type="PRINTS" id="PR00971">
    <property type="entry name" value="RIBOSOMALS10"/>
</dbReference>
<dbReference type="InterPro" id="IPR036838">
    <property type="entry name" value="Ribosomal_uS10_dom_sf"/>
</dbReference>
<dbReference type="SMART" id="SM01403">
    <property type="entry name" value="Ribosomal_S10"/>
    <property type="match status" value="1"/>
</dbReference>
<dbReference type="GO" id="GO:0015935">
    <property type="term" value="C:small ribosomal subunit"/>
    <property type="evidence" value="ECO:0007669"/>
    <property type="project" value="InterPro"/>
</dbReference>
<dbReference type="EMBL" id="CABVLU010000001">
    <property type="protein sequence ID" value="VVT46080.1"/>
    <property type="molecule type" value="Genomic_DNA"/>
</dbReference>
<dbReference type="GO" id="GO:0006412">
    <property type="term" value="P:translation"/>
    <property type="evidence" value="ECO:0007669"/>
    <property type="project" value="InterPro"/>
</dbReference>
<name>A0A5E8B9V4_9ASCO</name>
<dbReference type="GO" id="GO:0003735">
    <property type="term" value="F:structural constituent of ribosome"/>
    <property type="evidence" value="ECO:0007669"/>
    <property type="project" value="InterPro"/>
</dbReference>
<proteinExistence type="inferred from homology"/>
<dbReference type="SUPFAM" id="SSF54999">
    <property type="entry name" value="Ribosomal protein S10"/>
    <property type="match status" value="1"/>
</dbReference>
<dbReference type="RefSeq" id="XP_031851650.1">
    <property type="nucleotide sequence ID" value="XM_031995759.1"/>
</dbReference>
<dbReference type="InterPro" id="IPR001848">
    <property type="entry name" value="Ribosomal_uS10"/>
</dbReference>
<dbReference type="InterPro" id="IPR027486">
    <property type="entry name" value="Ribosomal_uS10_dom"/>
</dbReference>
<dbReference type="GeneID" id="43579859"/>
<sequence>MSYNKEKEIQDEAPIQKVRVTLTSTKVKEIEKVTADIIKRAAPFTGDKSTDKVVLKGPIRLPTKHLKITTRKTPNGEGSKTWDTYEMRVHKRVIDLYSNISTVHKITNFHLEPGVDVEITMAQ</sequence>
<dbReference type="Proteomes" id="UP000398389">
    <property type="component" value="Unassembled WGS sequence"/>
</dbReference>
<gene>
    <name evidence="7" type="ORF">SAPINGB_P001036</name>
</gene>
<evidence type="ECO:0000256" key="5">
    <source>
        <dbReference type="ARBA" id="ARBA00035450"/>
    </source>
</evidence>
<protein>
    <recommendedName>
        <fullName evidence="4">Small ribosomal subunit protein uS10</fullName>
    </recommendedName>
    <alternativeName>
        <fullName evidence="5">40S ribosomal protein S20</fullName>
    </alternativeName>
</protein>
<reference evidence="7 8" key="1">
    <citation type="submission" date="2019-09" db="EMBL/GenBank/DDBJ databases">
        <authorList>
            <person name="Brejova B."/>
        </authorList>
    </citation>
    <scope>NUCLEOTIDE SEQUENCE [LARGE SCALE GENOMIC DNA]</scope>
</reference>
<keyword evidence="2" id="KW-0689">Ribosomal protein</keyword>
<keyword evidence="8" id="KW-1185">Reference proteome</keyword>
<evidence type="ECO:0000313" key="8">
    <source>
        <dbReference type="Proteomes" id="UP000398389"/>
    </source>
</evidence>
<evidence type="ECO:0000256" key="4">
    <source>
        <dbReference type="ARBA" id="ARBA00035162"/>
    </source>
</evidence>
<evidence type="ECO:0000259" key="6">
    <source>
        <dbReference type="SMART" id="SM01403"/>
    </source>
</evidence>
<feature type="domain" description="Small ribosomal subunit protein uS10" evidence="6">
    <location>
        <begin position="19"/>
        <end position="120"/>
    </location>
</feature>
<dbReference type="HAMAP" id="MF_00508">
    <property type="entry name" value="Ribosomal_uS10"/>
    <property type="match status" value="1"/>
</dbReference>
<evidence type="ECO:0000256" key="3">
    <source>
        <dbReference type="ARBA" id="ARBA00023274"/>
    </source>
</evidence>
<dbReference type="PANTHER" id="PTHR11700">
    <property type="entry name" value="30S RIBOSOMAL PROTEIN S10 FAMILY MEMBER"/>
    <property type="match status" value="1"/>
</dbReference>
<dbReference type="OrthoDB" id="10248551at2759"/>
<dbReference type="Gene3D" id="3.30.70.600">
    <property type="entry name" value="Ribosomal protein S10 domain"/>
    <property type="match status" value="1"/>
</dbReference>
<evidence type="ECO:0000313" key="7">
    <source>
        <dbReference type="EMBL" id="VVT46080.1"/>
    </source>
</evidence>
<dbReference type="AlphaFoldDB" id="A0A5E8B9V4"/>
<dbReference type="Pfam" id="PF00338">
    <property type="entry name" value="Ribosomal_S10"/>
    <property type="match status" value="1"/>
</dbReference>
<keyword evidence="3" id="KW-0687">Ribonucleoprotein</keyword>
<comment type="similarity">
    <text evidence="1">Belongs to the universal ribosomal protein uS10 family.</text>
</comment>
<evidence type="ECO:0000256" key="2">
    <source>
        <dbReference type="ARBA" id="ARBA00022980"/>
    </source>
</evidence>
<dbReference type="FunFam" id="3.30.70.600:FF:000004">
    <property type="entry name" value="30S ribosomal protein S10"/>
    <property type="match status" value="1"/>
</dbReference>
<accession>A0A5E8B9V4</accession>
<dbReference type="NCBIfam" id="TIGR01046">
    <property type="entry name" value="uS10_euk_arch"/>
    <property type="match status" value="1"/>
</dbReference>
<evidence type="ECO:0000256" key="1">
    <source>
        <dbReference type="ARBA" id="ARBA00007102"/>
    </source>
</evidence>
<dbReference type="InterPro" id="IPR005729">
    <property type="entry name" value="Ribosomal_uS10_euk/arc"/>
</dbReference>